<comment type="caution">
    <text evidence="2">The sequence shown here is derived from an EMBL/GenBank/DDBJ whole genome shotgun (WGS) entry which is preliminary data.</text>
</comment>
<name>A0A6A4W0L5_AMPAM</name>
<evidence type="ECO:0000256" key="1">
    <source>
        <dbReference type="SAM" id="MobiDB-lite"/>
    </source>
</evidence>
<dbReference type="PANTHER" id="PTHR21398:SF6">
    <property type="entry name" value="AGAP007094-PA"/>
    <property type="match status" value="1"/>
</dbReference>
<dbReference type="InterPro" id="IPR006631">
    <property type="entry name" value="DM4_12"/>
</dbReference>
<evidence type="ECO:0000313" key="3">
    <source>
        <dbReference type="Proteomes" id="UP000440578"/>
    </source>
</evidence>
<evidence type="ECO:0000313" key="2">
    <source>
        <dbReference type="EMBL" id="KAF0297314.1"/>
    </source>
</evidence>
<dbReference type="Pfam" id="PF07841">
    <property type="entry name" value="DM4_12"/>
    <property type="match status" value="1"/>
</dbReference>
<feature type="region of interest" description="Disordered" evidence="1">
    <location>
        <begin position="143"/>
        <end position="216"/>
    </location>
</feature>
<dbReference type="OrthoDB" id="6340174at2759"/>
<gene>
    <name evidence="2" type="ORF">FJT64_005202</name>
</gene>
<feature type="compositionally biased region" description="Basic and acidic residues" evidence="1">
    <location>
        <begin position="198"/>
        <end position="216"/>
    </location>
</feature>
<dbReference type="Proteomes" id="UP000440578">
    <property type="component" value="Unassembled WGS sequence"/>
</dbReference>
<sequence length="315" mass="34081">MSQREERPASYANVRRKCAWEGGPQVFRGARVGRCAPCSRRRALGQVRGQLLDTERVRKTEQVHTLINMPHIKSQARSRSLPALALALLVAAQPSGAQLSIQQLTSLLAGQWRSAQRGGRVLGAAQLLAGSQLIVIPKLEITSPTVPRDDRNDSVTSPSPSPPSPPPSRPADASPVRPPAPPADPTVPLRNPTVIMSYDRREDRAEADGRRGRAREEAALPVTSGFHDAALLMLQKMGMEGRPCLLRAVCELSARPLSSNGLLGDLVNAVVEIPSTSDKVLEEELKVSRQLGLRGAPCTEVFDNCDNFVINQLAK</sequence>
<dbReference type="SMART" id="SM00718">
    <property type="entry name" value="DM4_12"/>
    <property type="match status" value="1"/>
</dbReference>
<dbReference type="AlphaFoldDB" id="A0A6A4W0L5"/>
<keyword evidence="3" id="KW-1185">Reference proteome</keyword>
<organism evidence="2 3">
    <name type="scientific">Amphibalanus amphitrite</name>
    <name type="common">Striped barnacle</name>
    <name type="synonym">Balanus amphitrite</name>
    <dbReference type="NCBI Taxonomy" id="1232801"/>
    <lineage>
        <taxon>Eukaryota</taxon>
        <taxon>Metazoa</taxon>
        <taxon>Ecdysozoa</taxon>
        <taxon>Arthropoda</taxon>
        <taxon>Crustacea</taxon>
        <taxon>Multicrustacea</taxon>
        <taxon>Cirripedia</taxon>
        <taxon>Thoracica</taxon>
        <taxon>Thoracicalcarea</taxon>
        <taxon>Balanomorpha</taxon>
        <taxon>Balanoidea</taxon>
        <taxon>Balanidae</taxon>
        <taxon>Amphibalaninae</taxon>
        <taxon>Amphibalanus</taxon>
    </lineage>
</organism>
<accession>A0A6A4W0L5</accession>
<dbReference type="EMBL" id="VIIS01001499">
    <property type="protein sequence ID" value="KAF0297314.1"/>
    <property type="molecule type" value="Genomic_DNA"/>
</dbReference>
<proteinExistence type="predicted"/>
<protein>
    <submittedName>
        <fullName evidence="2">Uncharacterized protein</fullName>
    </submittedName>
</protein>
<reference evidence="2 3" key="1">
    <citation type="submission" date="2019-07" db="EMBL/GenBank/DDBJ databases">
        <title>Draft genome assembly of a fouling barnacle, Amphibalanus amphitrite (Darwin, 1854): The first reference genome for Thecostraca.</title>
        <authorList>
            <person name="Kim W."/>
        </authorList>
    </citation>
    <scope>NUCLEOTIDE SEQUENCE [LARGE SCALE GENOMIC DNA]</scope>
    <source>
        <strain evidence="2">SNU_AA5</strain>
        <tissue evidence="2">Soma without cirri and trophi</tissue>
    </source>
</reference>
<dbReference type="PANTHER" id="PTHR21398">
    <property type="entry name" value="AGAP007094-PA"/>
    <property type="match status" value="1"/>
</dbReference>
<feature type="compositionally biased region" description="Pro residues" evidence="1">
    <location>
        <begin position="159"/>
        <end position="169"/>
    </location>
</feature>
<feature type="compositionally biased region" description="Pro residues" evidence="1">
    <location>
        <begin position="176"/>
        <end position="185"/>
    </location>
</feature>